<proteinExistence type="predicted"/>
<comment type="caution">
    <text evidence="1">The sequence shown here is derived from an EMBL/GenBank/DDBJ whole genome shotgun (WGS) entry which is preliminary data.</text>
</comment>
<keyword evidence="2" id="KW-1185">Reference proteome</keyword>
<evidence type="ECO:0000313" key="2">
    <source>
        <dbReference type="Proteomes" id="UP001165960"/>
    </source>
</evidence>
<sequence>MRAGGPLVHRAGGLRGFRVRVQIPTLGLGFKSKRIDNPDKEKTISKLCDLNNWAPATKPFTKFTFFTKVIQNTTKVKYKVSRLKQQLGLIFTTLLEGVKMKGTEKPET</sequence>
<protein>
    <submittedName>
        <fullName evidence="1">Uncharacterized protein</fullName>
    </submittedName>
</protein>
<accession>A0ACC2UFJ2</accession>
<evidence type="ECO:0000313" key="1">
    <source>
        <dbReference type="EMBL" id="KAJ9085840.1"/>
    </source>
</evidence>
<dbReference type="Proteomes" id="UP001165960">
    <property type="component" value="Unassembled WGS sequence"/>
</dbReference>
<gene>
    <name evidence="1" type="ORF">DSO57_1009948</name>
</gene>
<name>A0ACC2UFJ2_9FUNG</name>
<dbReference type="EMBL" id="QTSX02000742">
    <property type="protein sequence ID" value="KAJ9085840.1"/>
    <property type="molecule type" value="Genomic_DNA"/>
</dbReference>
<organism evidence="1 2">
    <name type="scientific">Entomophthora muscae</name>
    <dbReference type="NCBI Taxonomy" id="34485"/>
    <lineage>
        <taxon>Eukaryota</taxon>
        <taxon>Fungi</taxon>
        <taxon>Fungi incertae sedis</taxon>
        <taxon>Zoopagomycota</taxon>
        <taxon>Entomophthoromycotina</taxon>
        <taxon>Entomophthoromycetes</taxon>
        <taxon>Entomophthorales</taxon>
        <taxon>Entomophthoraceae</taxon>
        <taxon>Entomophthora</taxon>
    </lineage>
</organism>
<reference evidence="1" key="1">
    <citation type="submission" date="2022-04" db="EMBL/GenBank/DDBJ databases">
        <title>Genome of the entomopathogenic fungus Entomophthora muscae.</title>
        <authorList>
            <person name="Elya C."/>
            <person name="Lovett B.R."/>
            <person name="Lee E."/>
            <person name="Macias A.M."/>
            <person name="Hajek A.E."/>
            <person name="De Bivort B.L."/>
            <person name="Kasson M.T."/>
            <person name="De Fine Licht H.H."/>
            <person name="Stajich J.E."/>
        </authorList>
    </citation>
    <scope>NUCLEOTIDE SEQUENCE</scope>
    <source>
        <strain evidence="1">Berkeley</strain>
    </source>
</reference>